<gene>
    <name evidence="1" type="ORF">CPELLU_LOCUS9347</name>
</gene>
<protein>
    <submittedName>
        <fullName evidence="1">488_t:CDS:1</fullName>
    </submittedName>
</protein>
<organism evidence="1 2">
    <name type="scientific">Cetraspora pellucida</name>
    <dbReference type="NCBI Taxonomy" id="1433469"/>
    <lineage>
        <taxon>Eukaryota</taxon>
        <taxon>Fungi</taxon>
        <taxon>Fungi incertae sedis</taxon>
        <taxon>Mucoromycota</taxon>
        <taxon>Glomeromycotina</taxon>
        <taxon>Glomeromycetes</taxon>
        <taxon>Diversisporales</taxon>
        <taxon>Gigasporaceae</taxon>
        <taxon>Cetraspora</taxon>
    </lineage>
</organism>
<proteinExistence type="predicted"/>
<reference evidence="1" key="1">
    <citation type="submission" date="2021-06" db="EMBL/GenBank/DDBJ databases">
        <authorList>
            <person name="Kallberg Y."/>
            <person name="Tangrot J."/>
            <person name="Rosling A."/>
        </authorList>
    </citation>
    <scope>NUCLEOTIDE SEQUENCE</scope>
    <source>
        <strain evidence="1">FL966</strain>
    </source>
</reference>
<keyword evidence="2" id="KW-1185">Reference proteome</keyword>
<evidence type="ECO:0000313" key="2">
    <source>
        <dbReference type="Proteomes" id="UP000789759"/>
    </source>
</evidence>
<dbReference type="EMBL" id="CAJVQA010007082">
    <property type="protein sequence ID" value="CAG8651259.1"/>
    <property type="molecule type" value="Genomic_DNA"/>
</dbReference>
<accession>A0A9N9H6P4</accession>
<dbReference type="AlphaFoldDB" id="A0A9N9H6P4"/>
<comment type="caution">
    <text evidence="1">The sequence shown here is derived from an EMBL/GenBank/DDBJ whole genome shotgun (WGS) entry which is preliminary data.</text>
</comment>
<name>A0A9N9H6P4_9GLOM</name>
<sequence>MVKSKLDKKYFKKSQEFNDDIEQVEDNYNNVDEYKIQEINSANEIQKANSYLEEVKDHDYDILQEFYDDFIPLLYDSKIRECSKNILALEIIEIIDLDDDINKGSDRQIKDFKKLT</sequence>
<dbReference type="Proteomes" id="UP000789759">
    <property type="component" value="Unassembled WGS sequence"/>
</dbReference>
<evidence type="ECO:0000313" key="1">
    <source>
        <dbReference type="EMBL" id="CAG8651259.1"/>
    </source>
</evidence>